<dbReference type="PANTHER" id="PTHR28664:SF2">
    <property type="entry name" value="BRAIN-ENRICHED GUANYLATE KINASE-ASSOCIATED PROTEIN"/>
    <property type="match status" value="1"/>
</dbReference>
<proteinExistence type="predicted"/>
<feature type="region of interest" description="Disordered" evidence="4">
    <location>
        <begin position="399"/>
        <end position="440"/>
    </location>
</feature>
<feature type="region of interest" description="Disordered" evidence="4">
    <location>
        <begin position="69"/>
        <end position="97"/>
    </location>
</feature>
<evidence type="ECO:0000256" key="4">
    <source>
        <dbReference type="SAM" id="MobiDB-lite"/>
    </source>
</evidence>
<feature type="region of interest" description="Disordered" evidence="4">
    <location>
        <begin position="362"/>
        <end position="385"/>
    </location>
</feature>
<comment type="caution">
    <text evidence="5">The sequence shown here is derived from an EMBL/GenBank/DDBJ whole genome shotgun (WGS) entry which is preliminary data.</text>
</comment>
<dbReference type="AlphaFoldDB" id="A0A8T3DPU0"/>
<feature type="compositionally biased region" description="Low complexity" evidence="4">
    <location>
        <begin position="206"/>
        <end position="215"/>
    </location>
</feature>
<dbReference type="GO" id="GO:0045202">
    <property type="term" value="C:synapse"/>
    <property type="evidence" value="ECO:0007669"/>
    <property type="project" value="TreeGrafter"/>
</dbReference>
<evidence type="ECO:0000256" key="3">
    <source>
        <dbReference type="ARBA" id="ARBA00023136"/>
    </source>
</evidence>
<feature type="compositionally biased region" description="Polar residues" evidence="4">
    <location>
        <begin position="427"/>
        <end position="439"/>
    </location>
</feature>
<dbReference type="OrthoDB" id="9217007at2759"/>
<feature type="region of interest" description="Disordered" evidence="4">
    <location>
        <begin position="196"/>
        <end position="216"/>
    </location>
</feature>
<comment type="subcellular location">
    <subcellularLocation>
        <location evidence="1">Membrane</location>
        <topology evidence="1">Peripheral membrane protein</topology>
    </subcellularLocation>
</comment>
<accession>A0A8T3DPU0</accession>
<evidence type="ECO:0000313" key="5">
    <source>
        <dbReference type="EMBL" id="KAI1897864.1"/>
    </source>
</evidence>
<dbReference type="PANTHER" id="PTHR28664">
    <property type="entry name" value="TIGHT JUNCTION-ASSOCIATED PROTEIN 1"/>
    <property type="match status" value="1"/>
</dbReference>
<keyword evidence="6" id="KW-1185">Reference proteome</keyword>
<name>A0A8T3DPU0_9TELE</name>
<evidence type="ECO:0000256" key="1">
    <source>
        <dbReference type="ARBA" id="ARBA00004170"/>
    </source>
</evidence>
<evidence type="ECO:0008006" key="7">
    <source>
        <dbReference type="Google" id="ProtNLM"/>
    </source>
</evidence>
<organism evidence="5 6">
    <name type="scientific">Albula goreensis</name>
    <dbReference type="NCBI Taxonomy" id="1534307"/>
    <lineage>
        <taxon>Eukaryota</taxon>
        <taxon>Metazoa</taxon>
        <taxon>Chordata</taxon>
        <taxon>Craniata</taxon>
        <taxon>Vertebrata</taxon>
        <taxon>Euteleostomi</taxon>
        <taxon>Actinopterygii</taxon>
        <taxon>Neopterygii</taxon>
        <taxon>Teleostei</taxon>
        <taxon>Albuliformes</taxon>
        <taxon>Albulidae</taxon>
        <taxon>Albula</taxon>
    </lineage>
</organism>
<dbReference type="Proteomes" id="UP000829720">
    <property type="component" value="Unassembled WGS sequence"/>
</dbReference>
<gene>
    <name evidence="5" type="ORF">AGOR_G00087650</name>
</gene>
<evidence type="ECO:0000313" key="6">
    <source>
        <dbReference type="Proteomes" id="UP000829720"/>
    </source>
</evidence>
<keyword evidence="3" id="KW-0472">Membrane</keyword>
<evidence type="ECO:0000256" key="2">
    <source>
        <dbReference type="ARBA" id="ARBA00022553"/>
    </source>
</evidence>
<dbReference type="EMBL" id="JAERUA010000007">
    <property type="protein sequence ID" value="KAI1897864.1"/>
    <property type="molecule type" value="Genomic_DNA"/>
</dbReference>
<dbReference type="GO" id="GO:0016020">
    <property type="term" value="C:membrane"/>
    <property type="evidence" value="ECO:0007669"/>
    <property type="project" value="UniProtKB-SubCell"/>
</dbReference>
<reference evidence="5" key="1">
    <citation type="submission" date="2021-01" db="EMBL/GenBank/DDBJ databases">
        <authorList>
            <person name="Zahm M."/>
            <person name="Roques C."/>
            <person name="Cabau C."/>
            <person name="Klopp C."/>
            <person name="Donnadieu C."/>
            <person name="Jouanno E."/>
            <person name="Lampietro C."/>
            <person name="Louis A."/>
            <person name="Herpin A."/>
            <person name="Echchiki A."/>
            <person name="Berthelot C."/>
            <person name="Parey E."/>
            <person name="Roest-Crollius H."/>
            <person name="Braasch I."/>
            <person name="Postlethwait J."/>
            <person name="Bobe J."/>
            <person name="Montfort J."/>
            <person name="Bouchez O."/>
            <person name="Begum T."/>
            <person name="Mejri S."/>
            <person name="Adams A."/>
            <person name="Chen W.-J."/>
            <person name="Guiguen Y."/>
        </authorList>
    </citation>
    <scope>NUCLEOTIDE SEQUENCE</scope>
    <source>
        <tissue evidence="5">Blood</tissue>
    </source>
</reference>
<dbReference type="InterPro" id="IPR043441">
    <property type="entry name" value="Tjap1/BEGAIN"/>
</dbReference>
<sequence>MICIGRTVTWLPSCSSAPSLTTLTLKLSELPADFQERLSLHMETRSLCHSPYSDSVPTTVIAKVLEKPDPESSLASPLGSPQPQDPDFPLGSPSGGESLTRRTVYRWSDLYCSDTALYCPDERPRERRQSVDLHGQQPPPAVLWAQNSTDSNADEDAVAVAVARASPSSHEHFAEFAEFTEFVTSLQASSSYSSFSAASDEKGSHHTPTSPPSHHQALYANWRDSDYERKSDSSYEPDSPGFAEQHVFQQQVAHGHQNGDSGPVYARTPSCFSEPYHSPRHTPQLYRDVQEEEPCVRWRRLSVEDISACSYRSPGRVSPYSFSEQHFAMRPAKIKLGPLYSSFQEGADVYCAGGILDPRFASHSRSATPSPERDPGGLLPQDGGGVQMYLAKEDSQESEHSLLFQSASSRDKESTPGSATKEYVDVSPNSSTESLNHNSLEVVDLQDYQSPTPMSKTPPPYQAIGSLGLTRKDSLTKAQLYGTLLN</sequence>
<keyword evidence="2" id="KW-0597">Phosphoprotein</keyword>
<protein>
    <recommendedName>
        <fullName evidence="7">Brain-enriched guanylate kinase-associated protein</fullName>
    </recommendedName>
</protein>
<feature type="compositionally biased region" description="Polar residues" evidence="4">
    <location>
        <begin position="73"/>
        <end position="82"/>
    </location>
</feature>